<evidence type="ECO:0000259" key="8">
    <source>
        <dbReference type="Pfam" id="PF08281"/>
    </source>
</evidence>
<dbReference type="InterPro" id="IPR013325">
    <property type="entry name" value="RNA_pol_sigma_r2"/>
</dbReference>
<keyword evidence="5" id="KW-0804">Transcription</keyword>
<sequence>MDTDSREIPSNQEQSAWWNMSLEVYANEQELLRGLYQQEEPACTCLFKRFARQLYARALSMTRSPEEAEEIVQESFLRACSHITDFAQRSSLRTWLYRIVSNTALMHLRRKKPDSSSLEASQERSGADLTSEEQTPDAWVLDKELRNALKLAIEQLPETLRTPFLLRSIEGLRTKEAARRLGITETTLKVRLHRARQELRKLMHSYLQEDAP</sequence>
<dbReference type="InterPro" id="IPR039425">
    <property type="entry name" value="RNA_pol_sigma-70-like"/>
</dbReference>
<dbReference type="GO" id="GO:0006352">
    <property type="term" value="P:DNA-templated transcription initiation"/>
    <property type="evidence" value="ECO:0007669"/>
    <property type="project" value="InterPro"/>
</dbReference>
<dbReference type="CDD" id="cd06171">
    <property type="entry name" value="Sigma70_r4"/>
    <property type="match status" value="1"/>
</dbReference>
<protein>
    <submittedName>
        <fullName evidence="9">RNA polymerase subunit sigma-24</fullName>
    </submittedName>
</protein>
<feature type="domain" description="RNA polymerase sigma factor 70 region 4 type 2" evidence="8">
    <location>
        <begin position="147"/>
        <end position="199"/>
    </location>
</feature>
<evidence type="ECO:0000259" key="7">
    <source>
        <dbReference type="Pfam" id="PF04542"/>
    </source>
</evidence>
<proteinExistence type="inferred from homology"/>
<dbReference type="OrthoDB" id="9780326at2"/>
<dbReference type="SUPFAM" id="SSF88659">
    <property type="entry name" value="Sigma3 and sigma4 domains of RNA polymerase sigma factors"/>
    <property type="match status" value="1"/>
</dbReference>
<evidence type="ECO:0000256" key="6">
    <source>
        <dbReference type="SAM" id="MobiDB-lite"/>
    </source>
</evidence>
<dbReference type="GO" id="GO:0016987">
    <property type="term" value="F:sigma factor activity"/>
    <property type="evidence" value="ECO:0007669"/>
    <property type="project" value="UniProtKB-KW"/>
</dbReference>
<dbReference type="InterPro" id="IPR014284">
    <property type="entry name" value="RNA_pol_sigma-70_dom"/>
</dbReference>
<dbReference type="Gene3D" id="1.10.1740.10">
    <property type="match status" value="1"/>
</dbReference>
<feature type="domain" description="RNA polymerase sigma-70 region 2" evidence="7">
    <location>
        <begin position="46"/>
        <end position="112"/>
    </location>
</feature>
<evidence type="ECO:0000256" key="4">
    <source>
        <dbReference type="ARBA" id="ARBA00023125"/>
    </source>
</evidence>
<evidence type="ECO:0000256" key="2">
    <source>
        <dbReference type="ARBA" id="ARBA00023015"/>
    </source>
</evidence>
<dbReference type="Gene3D" id="1.10.10.10">
    <property type="entry name" value="Winged helix-like DNA-binding domain superfamily/Winged helix DNA-binding domain"/>
    <property type="match status" value="1"/>
</dbReference>
<dbReference type="PANTHER" id="PTHR43133:SF8">
    <property type="entry name" value="RNA POLYMERASE SIGMA FACTOR HI_1459-RELATED"/>
    <property type="match status" value="1"/>
</dbReference>
<dbReference type="EMBL" id="BIXY01000028">
    <property type="protein sequence ID" value="GCF08674.1"/>
    <property type="molecule type" value="Genomic_DNA"/>
</dbReference>
<accession>A0A5A5TCJ6</accession>
<evidence type="ECO:0000256" key="1">
    <source>
        <dbReference type="ARBA" id="ARBA00010641"/>
    </source>
</evidence>
<feature type="region of interest" description="Disordered" evidence="6">
    <location>
        <begin position="111"/>
        <end position="135"/>
    </location>
</feature>
<dbReference type="GO" id="GO:0003677">
    <property type="term" value="F:DNA binding"/>
    <property type="evidence" value="ECO:0007669"/>
    <property type="project" value="UniProtKB-KW"/>
</dbReference>
<evidence type="ECO:0000256" key="5">
    <source>
        <dbReference type="ARBA" id="ARBA00023163"/>
    </source>
</evidence>
<keyword evidence="2" id="KW-0805">Transcription regulation</keyword>
<reference evidence="9 10" key="1">
    <citation type="submission" date="2019-01" db="EMBL/GenBank/DDBJ databases">
        <title>Draft genome sequence of Dictyobacter sp. Uno17.</title>
        <authorList>
            <person name="Wang C.M."/>
            <person name="Zheng Y."/>
            <person name="Sakai Y."/>
            <person name="Abe K."/>
            <person name="Yokota A."/>
            <person name="Yabe S."/>
        </authorList>
    </citation>
    <scope>NUCLEOTIDE SEQUENCE [LARGE SCALE GENOMIC DNA]</scope>
    <source>
        <strain evidence="9 10">Uno17</strain>
    </source>
</reference>
<dbReference type="RefSeq" id="WP_149401650.1">
    <property type="nucleotide sequence ID" value="NZ_BIXY01000028.1"/>
</dbReference>
<dbReference type="PANTHER" id="PTHR43133">
    <property type="entry name" value="RNA POLYMERASE ECF-TYPE SIGMA FACTO"/>
    <property type="match status" value="1"/>
</dbReference>
<gene>
    <name evidence="9" type="ORF">KDI_22380</name>
</gene>
<evidence type="ECO:0000313" key="9">
    <source>
        <dbReference type="EMBL" id="GCF08674.1"/>
    </source>
</evidence>
<dbReference type="AlphaFoldDB" id="A0A5A5TCJ6"/>
<dbReference type="Proteomes" id="UP000322530">
    <property type="component" value="Unassembled WGS sequence"/>
</dbReference>
<dbReference type="Pfam" id="PF04542">
    <property type="entry name" value="Sigma70_r2"/>
    <property type="match status" value="1"/>
</dbReference>
<organism evidence="9 10">
    <name type="scientific">Dictyobacter arantiisoli</name>
    <dbReference type="NCBI Taxonomy" id="2014874"/>
    <lineage>
        <taxon>Bacteria</taxon>
        <taxon>Bacillati</taxon>
        <taxon>Chloroflexota</taxon>
        <taxon>Ktedonobacteria</taxon>
        <taxon>Ktedonobacterales</taxon>
        <taxon>Dictyobacteraceae</taxon>
        <taxon>Dictyobacter</taxon>
    </lineage>
</organism>
<dbReference type="NCBIfam" id="TIGR02937">
    <property type="entry name" value="sigma70-ECF"/>
    <property type="match status" value="1"/>
</dbReference>
<evidence type="ECO:0000313" key="10">
    <source>
        <dbReference type="Proteomes" id="UP000322530"/>
    </source>
</evidence>
<evidence type="ECO:0000256" key="3">
    <source>
        <dbReference type="ARBA" id="ARBA00023082"/>
    </source>
</evidence>
<name>A0A5A5TCJ6_9CHLR</name>
<dbReference type="InterPro" id="IPR007627">
    <property type="entry name" value="RNA_pol_sigma70_r2"/>
</dbReference>
<dbReference type="InterPro" id="IPR036388">
    <property type="entry name" value="WH-like_DNA-bd_sf"/>
</dbReference>
<dbReference type="InterPro" id="IPR013324">
    <property type="entry name" value="RNA_pol_sigma_r3/r4-like"/>
</dbReference>
<keyword evidence="10" id="KW-1185">Reference proteome</keyword>
<dbReference type="SUPFAM" id="SSF88946">
    <property type="entry name" value="Sigma2 domain of RNA polymerase sigma factors"/>
    <property type="match status" value="1"/>
</dbReference>
<comment type="similarity">
    <text evidence="1">Belongs to the sigma-70 factor family. ECF subfamily.</text>
</comment>
<dbReference type="InterPro" id="IPR013249">
    <property type="entry name" value="RNA_pol_sigma70_r4_t2"/>
</dbReference>
<dbReference type="Pfam" id="PF08281">
    <property type="entry name" value="Sigma70_r4_2"/>
    <property type="match status" value="1"/>
</dbReference>
<keyword evidence="4" id="KW-0238">DNA-binding</keyword>
<comment type="caution">
    <text evidence="9">The sequence shown here is derived from an EMBL/GenBank/DDBJ whole genome shotgun (WGS) entry which is preliminary data.</text>
</comment>
<keyword evidence="3" id="KW-0731">Sigma factor</keyword>